<sequence length="287" mass="29433">MTGFSGPGPYGGGPPGRPRPGYGPYVGGPQQSGAPGQYRSPGAYGPPQQPGPGQQPYPGAPRPYGAAQPFGPAQQVPYGSGPGQYPPGPPPKRGRGGLWVALGIGAGLIVMAVTLVLVFVGGDDDSSPPQRTAAQDGTAQDSTAQNSTAQDSAAQDSAAQKDDASYQEAFVQEFVVNSTTFSPGNMTRYQQAVDSYCDDSPDKANAEKGITALEQGRVSSQTVGTPSVEVKSAEATSDRIPVEYSVNVTTNSKSGTLTGTVYVRPGADRCVIEVVEDESGSGPTQTF</sequence>
<evidence type="ECO:0000313" key="3">
    <source>
        <dbReference type="EMBL" id="QHN37871.1"/>
    </source>
</evidence>
<dbReference type="EMBL" id="CP045810">
    <property type="protein sequence ID" value="QHN37871.1"/>
    <property type="molecule type" value="Genomic_DNA"/>
</dbReference>
<feature type="region of interest" description="Disordered" evidence="1">
    <location>
        <begin position="1"/>
        <end position="92"/>
    </location>
</feature>
<protein>
    <submittedName>
        <fullName evidence="3">Uncharacterized protein</fullName>
    </submittedName>
</protein>
<accession>A0A857KDZ4</accession>
<organism evidence="3">
    <name type="scientific">Gordonia amarae</name>
    <dbReference type="NCBI Taxonomy" id="36821"/>
    <lineage>
        <taxon>Bacteria</taxon>
        <taxon>Bacillati</taxon>
        <taxon>Actinomycetota</taxon>
        <taxon>Actinomycetes</taxon>
        <taxon>Mycobacteriales</taxon>
        <taxon>Gordoniaceae</taxon>
        <taxon>Gordonia</taxon>
    </lineage>
</organism>
<reference evidence="3" key="1">
    <citation type="journal article" date="2021" name="Nat. Microbiol.">
        <title>Cocultivation of an ultrasmall environmental parasitic bacterium with lytic ability against bacteria associated with wastewater foams.</title>
        <authorList>
            <person name="Batinovic S."/>
            <person name="Rose J.J.A."/>
            <person name="Ratcliffe J."/>
            <person name="Seviour R.J."/>
            <person name="Petrovski S."/>
        </authorList>
    </citation>
    <scope>NUCLEOTIDE SEQUENCE</scope>
    <source>
        <strain evidence="3">CON44</strain>
    </source>
</reference>
<feature type="compositionally biased region" description="Low complexity" evidence="1">
    <location>
        <begin position="19"/>
        <end position="29"/>
    </location>
</feature>
<dbReference type="AlphaFoldDB" id="A0A857KDZ4"/>
<keyword evidence="2" id="KW-1133">Transmembrane helix</keyword>
<dbReference type="RefSeq" id="WP_005183032.1">
    <property type="nucleotide sequence ID" value="NZ_CP045804.1"/>
</dbReference>
<feature type="region of interest" description="Disordered" evidence="1">
    <location>
        <begin position="125"/>
        <end position="161"/>
    </location>
</feature>
<gene>
    <name evidence="3" type="ORF">GII30_00560</name>
</gene>
<name>A0A857KDZ4_9ACTN</name>
<feature type="compositionally biased region" description="Polar residues" evidence="1">
    <location>
        <begin position="127"/>
        <end position="143"/>
    </location>
</feature>
<feature type="transmembrane region" description="Helical" evidence="2">
    <location>
        <begin position="98"/>
        <end position="121"/>
    </location>
</feature>
<evidence type="ECO:0000256" key="1">
    <source>
        <dbReference type="SAM" id="MobiDB-lite"/>
    </source>
</evidence>
<evidence type="ECO:0000256" key="2">
    <source>
        <dbReference type="SAM" id="Phobius"/>
    </source>
</evidence>
<feature type="compositionally biased region" description="Gly residues" evidence="1">
    <location>
        <begin position="1"/>
        <end position="14"/>
    </location>
</feature>
<proteinExistence type="predicted"/>
<keyword evidence="2" id="KW-0812">Transmembrane</keyword>
<feature type="compositionally biased region" description="Low complexity" evidence="1">
    <location>
        <begin position="144"/>
        <end position="158"/>
    </location>
</feature>
<feature type="compositionally biased region" description="Pro residues" evidence="1">
    <location>
        <begin position="47"/>
        <end position="61"/>
    </location>
</feature>
<keyword evidence="2" id="KW-0472">Membrane</keyword>